<dbReference type="AlphaFoldDB" id="A0A2D2D0K1"/>
<evidence type="ECO:0000313" key="3">
    <source>
        <dbReference type="Proteomes" id="UP000230709"/>
    </source>
</evidence>
<protein>
    <recommendedName>
        <fullName evidence="4">HTH HARE-type domain-containing protein</fullName>
    </recommendedName>
</protein>
<evidence type="ECO:0008006" key="4">
    <source>
        <dbReference type="Google" id="ProtNLM"/>
    </source>
</evidence>
<dbReference type="EMBL" id="CP023737">
    <property type="protein sequence ID" value="ATQ68510.1"/>
    <property type="molecule type" value="Genomic_DNA"/>
</dbReference>
<sequence>MAEFEDLLARLRRQRENAADVVHRLDSAINLLEEAKRVLGPEDLLNFMDHVSTPTTLMIGSKRSRGVLPPEDVALAVKKILMDFGKPMKRGELVEELERRGIPLAGRDKNKNLGTIIWRHPQHFLTLSGLGYWVRGVPLEGVYTPEE</sequence>
<dbReference type="KEGG" id="mtw:CQW49_11935"/>
<reference evidence="3" key="1">
    <citation type="submission" date="2017-10" db="EMBL/GenBank/DDBJ databases">
        <title>Completed PacBio SMRT sequence of Methylosinus trichosporium OB3b reveals presence of a third large plasmid.</title>
        <authorList>
            <person name="Charles T.C."/>
            <person name="Lynch M.D.J."/>
            <person name="Heil J.R."/>
            <person name="Cheng J."/>
        </authorList>
    </citation>
    <scope>NUCLEOTIDE SEQUENCE [LARGE SCALE GENOMIC DNA]</scope>
    <source>
        <strain evidence="3">OB3b</strain>
    </source>
</reference>
<name>A0A2D2D0K1_METT3</name>
<gene>
    <name evidence="2" type="ORF">CQW49_11935</name>
</gene>
<keyword evidence="1" id="KW-0175">Coiled coil</keyword>
<organism evidence="2 3">
    <name type="scientific">Methylosinus trichosporium (strain ATCC 35070 / NCIMB 11131 / UNIQEM 75 / OB3b)</name>
    <dbReference type="NCBI Taxonomy" id="595536"/>
    <lineage>
        <taxon>Bacteria</taxon>
        <taxon>Pseudomonadati</taxon>
        <taxon>Pseudomonadota</taxon>
        <taxon>Alphaproteobacteria</taxon>
        <taxon>Hyphomicrobiales</taxon>
        <taxon>Methylocystaceae</taxon>
        <taxon>Methylosinus</taxon>
    </lineage>
</organism>
<evidence type="ECO:0000256" key="1">
    <source>
        <dbReference type="SAM" id="Coils"/>
    </source>
</evidence>
<dbReference type="Proteomes" id="UP000230709">
    <property type="component" value="Chromosome"/>
</dbReference>
<proteinExistence type="predicted"/>
<keyword evidence="3" id="KW-1185">Reference proteome</keyword>
<feature type="coiled-coil region" evidence="1">
    <location>
        <begin position="1"/>
        <end position="28"/>
    </location>
</feature>
<evidence type="ECO:0000313" key="2">
    <source>
        <dbReference type="EMBL" id="ATQ68510.1"/>
    </source>
</evidence>
<accession>A0A2D2D0K1</accession>